<name>M7AVA7_CHEMY</name>
<protein>
    <submittedName>
        <fullName evidence="1">Uncharacterized protein</fullName>
    </submittedName>
</protein>
<dbReference type="EMBL" id="KB608654">
    <property type="protein sequence ID" value="EMP23713.1"/>
    <property type="molecule type" value="Genomic_DNA"/>
</dbReference>
<dbReference type="Proteomes" id="UP000031443">
    <property type="component" value="Unassembled WGS sequence"/>
</dbReference>
<evidence type="ECO:0000313" key="1">
    <source>
        <dbReference type="EMBL" id="EMP23713.1"/>
    </source>
</evidence>
<dbReference type="Gene3D" id="1.10.10.60">
    <property type="entry name" value="Homeodomain-like"/>
    <property type="match status" value="1"/>
</dbReference>
<proteinExistence type="predicted"/>
<keyword evidence="2" id="KW-1185">Reference proteome</keyword>
<sequence length="186" mass="21168">MPQAVQCRLVYQPKLCEKELGKIQNFFPSRNMNGTIELADKALQISKDRSVCVCKADDNSAGSRTLSGMVDSENAEQQTCSCLEYTKVVGSVGSVGRGGFNTYKQIAHGMDEKRHERDTQQCHAKIKELRQAYQKIASTECGETIKEKLEMDSQERRQELERMIKIMEDQTEIFWSLIALQSEHIQ</sequence>
<organism evidence="1 2">
    <name type="scientific">Chelonia mydas</name>
    <name type="common">Green sea-turtle</name>
    <name type="synonym">Chelonia agassizi</name>
    <dbReference type="NCBI Taxonomy" id="8469"/>
    <lineage>
        <taxon>Eukaryota</taxon>
        <taxon>Metazoa</taxon>
        <taxon>Chordata</taxon>
        <taxon>Craniata</taxon>
        <taxon>Vertebrata</taxon>
        <taxon>Euteleostomi</taxon>
        <taxon>Archelosauria</taxon>
        <taxon>Testudinata</taxon>
        <taxon>Testudines</taxon>
        <taxon>Cryptodira</taxon>
        <taxon>Durocryptodira</taxon>
        <taxon>Americhelydia</taxon>
        <taxon>Chelonioidea</taxon>
        <taxon>Cheloniidae</taxon>
        <taxon>Chelonia</taxon>
    </lineage>
</organism>
<dbReference type="AlphaFoldDB" id="M7AVA7"/>
<gene>
    <name evidence="1" type="ORF">UY3_19155</name>
</gene>
<reference evidence="2" key="1">
    <citation type="journal article" date="2013" name="Nat. Genet.">
        <title>The draft genomes of soft-shell turtle and green sea turtle yield insights into the development and evolution of the turtle-specific body plan.</title>
        <authorList>
            <person name="Wang Z."/>
            <person name="Pascual-Anaya J."/>
            <person name="Zadissa A."/>
            <person name="Li W."/>
            <person name="Niimura Y."/>
            <person name="Huang Z."/>
            <person name="Li C."/>
            <person name="White S."/>
            <person name="Xiong Z."/>
            <person name="Fang D."/>
            <person name="Wang B."/>
            <person name="Ming Y."/>
            <person name="Chen Y."/>
            <person name="Zheng Y."/>
            <person name="Kuraku S."/>
            <person name="Pignatelli M."/>
            <person name="Herrero J."/>
            <person name="Beal K."/>
            <person name="Nozawa M."/>
            <person name="Li Q."/>
            <person name="Wang J."/>
            <person name="Zhang H."/>
            <person name="Yu L."/>
            <person name="Shigenobu S."/>
            <person name="Wang J."/>
            <person name="Liu J."/>
            <person name="Flicek P."/>
            <person name="Searle S."/>
            <person name="Wang J."/>
            <person name="Kuratani S."/>
            <person name="Yin Y."/>
            <person name="Aken B."/>
            <person name="Zhang G."/>
            <person name="Irie N."/>
        </authorList>
    </citation>
    <scope>NUCLEOTIDE SEQUENCE [LARGE SCALE GENOMIC DNA]</scope>
</reference>
<accession>M7AVA7</accession>
<evidence type="ECO:0000313" key="2">
    <source>
        <dbReference type="Proteomes" id="UP000031443"/>
    </source>
</evidence>